<dbReference type="PRINTS" id="PR00385">
    <property type="entry name" value="P450"/>
</dbReference>
<evidence type="ECO:0000256" key="5">
    <source>
        <dbReference type="ARBA" id="ARBA00022723"/>
    </source>
</evidence>
<keyword evidence="12" id="KW-1133">Transmembrane helix</keyword>
<dbReference type="GO" id="GO:0006805">
    <property type="term" value="P:xenobiotic metabolic process"/>
    <property type="evidence" value="ECO:0007669"/>
    <property type="project" value="TreeGrafter"/>
</dbReference>
<reference evidence="13" key="1">
    <citation type="journal article" date="2022" name="bioRxiv">
        <title>Sequencing and chromosome-scale assembly of the giantPleurodeles waltlgenome.</title>
        <authorList>
            <person name="Brown T."/>
            <person name="Elewa A."/>
            <person name="Iarovenko S."/>
            <person name="Subramanian E."/>
            <person name="Araus A.J."/>
            <person name="Petzold A."/>
            <person name="Susuki M."/>
            <person name="Suzuki K.-i.T."/>
            <person name="Hayashi T."/>
            <person name="Toyoda A."/>
            <person name="Oliveira C."/>
            <person name="Osipova E."/>
            <person name="Leigh N.D."/>
            <person name="Simon A."/>
            <person name="Yun M.H."/>
        </authorList>
    </citation>
    <scope>NUCLEOTIDE SEQUENCE</scope>
    <source>
        <strain evidence="13">20211129_DDA</strain>
        <tissue evidence="13">Liver</tissue>
    </source>
</reference>
<comment type="subcellular location">
    <subcellularLocation>
        <location evidence="2">Membrane</location>
    </subcellularLocation>
</comment>
<dbReference type="PROSITE" id="PS00086">
    <property type="entry name" value="CYTOCHROME_P450"/>
    <property type="match status" value="1"/>
</dbReference>
<evidence type="ECO:0000313" key="14">
    <source>
        <dbReference type="Proteomes" id="UP001066276"/>
    </source>
</evidence>
<dbReference type="InterPro" id="IPR036396">
    <property type="entry name" value="Cyt_P450_sf"/>
</dbReference>
<dbReference type="Pfam" id="PF00067">
    <property type="entry name" value="p450"/>
    <property type="match status" value="1"/>
</dbReference>
<evidence type="ECO:0000256" key="2">
    <source>
        <dbReference type="ARBA" id="ARBA00004370"/>
    </source>
</evidence>
<proteinExistence type="inferred from homology"/>
<evidence type="ECO:0000256" key="3">
    <source>
        <dbReference type="ARBA" id="ARBA00010617"/>
    </source>
</evidence>
<dbReference type="InterPro" id="IPR017972">
    <property type="entry name" value="Cyt_P450_CS"/>
</dbReference>
<evidence type="ECO:0000256" key="9">
    <source>
        <dbReference type="ARBA" id="ARBA00023136"/>
    </source>
</evidence>
<dbReference type="PANTHER" id="PTHR24300">
    <property type="entry name" value="CYTOCHROME P450 508A4-RELATED"/>
    <property type="match status" value="1"/>
</dbReference>
<evidence type="ECO:0000256" key="10">
    <source>
        <dbReference type="PIRSR" id="PIRSR602401-1"/>
    </source>
</evidence>
<dbReference type="Proteomes" id="UP001066276">
    <property type="component" value="Chromosome 4_1"/>
</dbReference>
<gene>
    <name evidence="13" type="ORF">NDU88_005241</name>
</gene>
<dbReference type="GO" id="GO:0020037">
    <property type="term" value="F:heme binding"/>
    <property type="evidence" value="ECO:0007669"/>
    <property type="project" value="InterPro"/>
</dbReference>
<evidence type="ECO:0000256" key="7">
    <source>
        <dbReference type="ARBA" id="ARBA00023004"/>
    </source>
</evidence>
<protein>
    <submittedName>
        <fullName evidence="13">Uncharacterized protein</fullName>
    </submittedName>
</protein>
<dbReference type="SUPFAM" id="SSF48264">
    <property type="entry name" value="Cytochrome P450"/>
    <property type="match status" value="1"/>
</dbReference>
<evidence type="ECO:0000256" key="8">
    <source>
        <dbReference type="ARBA" id="ARBA00023033"/>
    </source>
</evidence>
<dbReference type="EMBL" id="JANPWB010000007">
    <property type="protein sequence ID" value="KAJ1173405.1"/>
    <property type="molecule type" value="Genomic_DNA"/>
</dbReference>
<accession>A0AAV7TAE5</accession>
<keyword evidence="7 10" id="KW-0408">Iron</keyword>
<organism evidence="13 14">
    <name type="scientific">Pleurodeles waltl</name>
    <name type="common">Iberian ribbed newt</name>
    <dbReference type="NCBI Taxonomy" id="8319"/>
    <lineage>
        <taxon>Eukaryota</taxon>
        <taxon>Metazoa</taxon>
        <taxon>Chordata</taxon>
        <taxon>Craniata</taxon>
        <taxon>Vertebrata</taxon>
        <taxon>Euteleostomi</taxon>
        <taxon>Amphibia</taxon>
        <taxon>Batrachia</taxon>
        <taxon>Caudata</taxon>
        <taxon>Salamandroidea</taxon>
        <taxon>Salamandridae</taxon>
        <taxon>Pleurodelinae</taxon>
        <taxon>Pleurodeles</taxon>
    </lineage>
</organism>
<comment type="cofactor">
    <cofactor evidence="1 10">
        <name>heme</name>
        <dbReference type="ChEBI" id="CHEBI:30413"/>
    </cofactor>
</comment>
<name>A0AAV7TAE5_PLEWA</name>
<sequence length="507" mass="58252">MEPPSVLPSLRPSYYSSLSLLTLFFAVFFLCLDFMKRRKRWRGYPPGPPSLPFLGNMLQVDFSNPAVSFEKLRKKYGNVFSLQFCWTNVVVLNEFVVMKEALINKSEDIADRPPFPIYEHLGLQEHSEGLLVARYGRAWKEQRRFSLATLRNFGLGKKSLEERIREEAGFLCSEFASEEGHPFDPHFVINNAVSNVICSITFGDRFEYVDNTFRRLLNLFEESLKAETGFLPQILNVVPALVHIPGLVGKLFQPEKELLKFIRDSAEEHKATRDPSVVRDLIDAFLEEIEKARDDPKSSFNEDNLPLTTFDIFAAGTETTSNTLRWGLLFMLLYPDIQNQVHQEIDQVIGQNRRPVMEDQASMPFTNAVIHETQRYGDILPVALPHMAYRDTWIQGFFIPKGTTVITNLSSVLKDETVWEKPHQFYPQHFLDKDGNFVKREAFMAFSAGRRVCLGEQLAKMELFLFFTTLLQSFTFTSPEGQPGPKEDAIFALTRSPYSYQICATMR</sequence>
<dbReference type="PRINTS" id="PR00463">
    <property type="entry name" value="EP450I"/>
</dbReference>
<keyword evidence="4 10" id="KW-0349">Heme</keyword>
<dbReference type="GO" id="GO:0016712">
    <property type="term" value="F:oxidoreductase activity, acting on paired donors, with incorporation or reduction of molecular oxygen, reduced flavin or flavoprotein as one donor, and incorporation of one atom of oxygen"/>
    <property type="evidence" value="ECO:0007669"/>
    <property type="project" value="InterPro"/>
</dbReference>
<feature type="binding site" description="axial binding residue" evidence="10">
    <location>
        <position position="453"/>
    </location>
    <ligand>
        <name>heme</name>
        <dbReference type="ChEBI" id="CHEBI:30413"/>
    </ligand>
    <ligandPart>
        <name>Fe</name>
        <dbReference type="ChEBI" id="CHEBI:18248"/>
    </ligandPart>
</feature>
<keyword evidence="5 10" id="KW-0479">Metal-binding</keyword>
<comment type="similarity">
    <text evidence="3 11">Belongs to the cytochrome P450 family.</text>
</comment>
<keyword evidence="12" id="KW-0812">Transmembrane</keyword>
<evidence type="ECO:0000256" key="6">
    <source>
        <dbReference type="ARBA" id="ARBA00023002"/>
    </source>
</evidence>
<dbReference type="GO" id="GO:0005737">
    <property type="term" value="C:cytoplasm"/>
    <property type="evidence" value="ECO:0007669"/>
    <property type="project" value="TreeGrafter"/>
</dbReference>
<keyword evidence="8 11" id="KW-0503">Monooxygenase</keyword>
<evidence type="ECO:0000256" key="4">
    <source>
        <dbReference type="ARBA" id="ARBA00022617"/>
    </source>
</evidence>
<dbReference type="InterPro" id="IPR008069">
    <property type="entry name" value="Cyt_P450_E_grp-I_CYP2D-like"/>
</dbReference>
<dbReference type="GO" id="GO:0016020">
    <property type="term" value="C:membrane"/>
    <property type="evidence" value="ECO:0007669"/>
    <property type="project" value="UniProtKB-SubCell"/>
</dbReference>
<dbReference type="FunFam" id="1.10.630.10:FF:000004">
    <property type="entry name" value="cytochrome P450 2D15 isoform X1"/>
    <property type="match status" value="1"/>
</dbReference>
<dbReference type="PRINTS" id="PR01686">
    <property type="entry name" value="EP450ICYP2D"/>
</dbReference>
<dbReference type="InterPro" id="IPR002401">
    <property type="entry name" value="Cyt_P450_E_grp-I"/>
</dbReference>
<comment type="caution">
    <text evidence="13">The sequence shown here is derived from an EMBL/GenBank/DDBJ whole genome shotgun (WGS) entry which is preliminary data.</text>
</comment>
<dbReference type="PANTHER" id="PTHR24300:SF1">
    <property type="entry name" value="CYTOCHROME P450 2D6-RELATED"/>
    <property type="match status" value="1"/>
</dbReference>
<dbReference type="InterPro" id="IPR050182">
    <property type="entry name" value="Cytochrome_P450_fam2"/>
</dbReference>
<evidence type="ECO:0000256" key="11">
    <source>
        <dbReference type="RuleBase" id="RU000461"/>
    </source>
</evidence>
<dbReference type="AlphaFoldDB" id="A0AAV7TAE5"/>
<keyword evidence="14" id="KW-1185">Reference proteome</keyword>
<keyword evidence="9 12" id="KW-0472">Membrane</keyword>
<evidence type="ECO:0000256" key="12">
    <source>
        <dbReference type="SAM" id="Phobius"/>
    </source>
</evidence>
<feature type="transmembrane region" description="Helical" evidence="12">
    <location>
        <begin position="12"/>
        <end position="32"/>
    </location>
</feature>
<evidence type="ECO:0000313" key="13">
    <source>
        <dbReference type="EMBL" id="KAJ1173405.1"/>
    </source>
</evidence>
<dbReference type="Gene3D" id="1.10.630.10">
    <property type="entry name" value="Cytochrome P450"/>
    <property type="match status" value="1"/>
</dbReference>
<dbReference type="GO" id="GO:0019369">
    <property type="term" value="P:arachidonate metabolic process"/>
    <property type="evidence" value="ECO:0007669"/>
    <property type="project" value="TreeGrafter"/>
</dbReference>
<keyword evidence="6 11" id="KW-0560">Oxidoreductase</keyword>
<dbReference type="GO" id="GO:0005506">
    <property type="term" value="F:iron ion binding"/>
    <property type="evidence" value="ECO:0007669"/>
    <property type="project" value="InterPro"/>
</dbReference>
<evidence type="ECO:0000256" key="1">
    <source>
        <dbReference type="ARBA" id="ARBA00001971"/>
    </source>
</evidence>
<dbReference type="InterPro" id="IPR001128">
    <property type="entry name" value="Cyt_P450"/>
</dbReference>